<evidence type="ECO:0000256" key="2">
    <source>
        <dbReference type="ARBA" id="ARBA00022475"/>
    </source>
</evidence>
<evidence type="ECO:0000256" key="4">
    <source>
        <dbReference type="ARBA" id="ARBA00022679"/>
    </source>
</evidence>
<dbReference type="RefSeq" id="WP_120175896.1">
    <property type="nucleotide sequence ID" value="NZ_AP018786.1"/>
</dbReference>
<keyword evidence="6 7" id="KW-0012">Acyltransferase</keyword>
<dbReference type="Proteomes" id="UP000271003">
    <property type="component" value="Chromosome"/>
</dbReference>
<dbReference type="GO" id="GO:0005886">
    <property type="term" value="C:plasma membrane"/>
    <property type="evidence" value="ECO:0007669"/>
    <property type="project" value="UniProtKB-SubCell"/>
</dbReference>
<dbReference type="OrthoDB" id="9803456at2"/>
<dbReference type="KEGG" id="sutt:SUTMEG_01270"/>
<gene>
    <name evidence="7" type="ORF">SUTMEG_01270</name>
</gene>
<evidence type="ECO:0000313" key="7">
    <source>
        <dbReference type="EMBL" id="BBF22236.1"/>
    </source>
</evidence>
<keyword evidence="8" id="KW-1185">Reference proteome</keyword>
<keyword evidence="4 7" id="KW-0808">Transferase</keyword>
<dbReference type="AlphaFoldDB" id="A0A2Z6IC93"/>
<name>A0A2Z6IC93_9BURK</name>
<dbReference type="PANTHER" id="PTHR30606:SF9">
    <property type="entry name" value="LIPID A BIOSYNTHESIS LAUROYLTRANSFERASE"/>
    <property type="match status" value="1"/>
</dbReference>
<organism evidence="7 8">
    <name type="scientific">Sutterella megalosphaeroides</name>
    <dbReference type="NCBI Taxonomy" id="2494234"/>
    <lineage>
        <taxon>Bacteria</taxon>
        <taxon>Pseudomonadati</taxon>
        <taxon>Pseudomonadota</taxon>
        <taxon>Betaproteobacteria</taxon>
        <taxon>Burkholderiales</taxon>
        <taxon>Sutterellaceae</taxon>
        <taxon>Sutterella</taxon>
    </lineage>
</organism>
<evidence type="ECO:0000256" key="6">
    <source>
        <dbReference type="ARBA" id="ARBA00023315"/>
    </source>
</evidence>
<keyword evidence="5" id="KW-0472">Membrane</keyword>
<dbReference type="PANTHER" id="PTHR30606">
    <property type="entry name" value="LIPID A BIOSYNTHESIS LAUROYL ACYLTRANSFERASE"/>
    <property type="match status" value="1"/>
</dbReference>
<protein>
    <submittedName>
        <fullName evidence="7">Acyltransferase</fullName>
    </submittedName>
</protein>
<dbReference type="EMBL" id="AP018786">
    <property type="protein sequence ID" value="BBF22236.1"/>
    <property type="molecule type" value="Genomic_DNA"/>
</dbReference>
<dbReference type="CDD" id="cd07984">
    <property type="entry name" value="LPLAT_LABLAT-like"/>
    <property type="match status" value="1"/>
</dbReference>
<keyword evidence="3" id="KW-0997">Cell inner membrane</keyword>
<accession>A0A2Z6IC93</accession>
<evidence type="ECO:0000256" key="5">
    <source>
        <dbReference type="ARBA" id="ARBA00023136"/>
    </source>
</evidence>
<evidence type="ECO:0000256" key="1">
    <source>
        <dbReference type="ARBA" id="ARBA00004533"/>
    </source>
</evidence>
<proteinExistence type="predicted"/>
<sequence length="292" mass="33554">MNNAFARLWVALIRAMHGLSMKNRTRLARLAARILWYAVPKRRHVTLTNLRLCFPELSEEERVELAERIYVRLGRAAIDHGTLWVGSREEVREFVKFEGLEHLLDEKNRPVIVVAPHFAGLDAAGIALNTYVRGVSLYQPQSNPVWDKAMLEGRKRFSDPVLVAKSNSSDLRPVLRAMKDGLPFYYLPDMDHGRRNSIFVPFFGVEAATLPMVSRLARLTRAKVLWCIATMTETGYAVTISPPLVNFPTDDPEADTLRINRELEAWVRKQPDQYLWVHRRFKTRPEGEASVY</sequence>
<dbReference type="InterPro" id="IPR004960">
    <property type="entry name" value="LipA_acyltrans"/>
</dbReference>
<dbReference type="PIRSF" id="PIRSF026649">
    <property type="entry name" value="MsbB"/>
    <property type="match status" value="1"/>
</dbReference>
<evidence type="ECO:0000256" key="3">
    <source>
        <dbReference type="ARBA" id="ARBA00022519"/>
    </source>
</evidence>
<comment type="subcellular location">
    <subcellularLocation>
        <location evidence="1">Cell inner membrane</location>
    </subcellularLocation>
</comment>
<dbReference type="Pfam" id="PF03279">
    <property type="entry name" value="Lip_A_acyltrans"/>
    <property type="match status" value="1"/>
</dbReference>
<reference evidence="7 8" key="1">
    <citation type="journal article" date="2018" name="Int. J. Syst. Evol. Microbiol.">
        <title>Mesosutterella multiformis gen. nov., sp. nov., a member of the family Sutterellaceae and Sutterella megalosphaeroides sp. nov., isolated from human faeces.</title>
        <authorList>
            <person name="Sakamoto M."/>
            <person name="Ikeyama N."/>
            <person name="Kunihiro T."/>
            <person name="Iino T."/>
            <person name="Yuki M."/>
            <person name="Ohkuma M."/>
        </authorList>
    </citation>
    <scope>NUCLEOTIDE SEQUENCE [LARGE SCALE GENOMIC DNA]</scope>
    <source>
        <strain evidence="7 8">6FBBBH3</strain>
    </source>
</reference>
<keyword evidence="2" id="KW-1003">Cell membrane</keyword>
<dbReference type="GO" id="GO:0016746">
    <property type="term" value="F:acyltransferase activity"/>
    <property type="evidence" value="ECO:0007669"/>
    <property type="project" value="UniProtKB-KW"/>
</dbReference>
<dbReference type="GO" id="GO:0009247">
    <property type="term" value="P:glycolipid biosynthetic process"/>
    <property type="evidence" value="ECO:0007669"/>
    <property type="project" value="UniProtKB-ARBA"/>
</dbReference>
<evidence type="ECO:0000313" key="8">
    <source>
        <dbReference type="Proteomes" id="UP000271003"/>
    </source>
</evidence>